<feature type="domain" description="NADP-dependent oxidoreductase" evidence="1">
    <location>
        <begin position="18"/>
        <end position="314"/>
    </location>
</feature>
<dbReference type="InterPro" id="IPR050523">
    <property type="entry name" value="AKR_Detox_Biosynth"/>
</dbReference>
<dbReference type="EMBL" id="CP000875">
    <property type="protein sequence ID" value="ABX04326.1"/>
    <property type="molecule type" value="Genomic_DNA"/>
</dbReference>
<dbReference type="eggNOG" id="COG4989">
    <property type="taxonomic scope" value="Bacteria"/>
</dbReference>
<evidence type="ECO:0000313" key="2">
    <source>
        <dbReference type="EMBL" id="ABX04326.1"/>
    </source>
</evidence>
<dbReference type="KEGG" id="hau:Haur_1683"/>
<dbReference type="InterPro" id="IPR020471">
    <property type="entry name" value="AKR"/>
</dbReference>
<dbReference type="BioCyc" id="HAUR316274:GHYA-1707-MONOMER"/>
<dbReference type="AlphaFoldDB" id="A9B6L7"/>
<dbReference type="HOGENOM" id="CLU_023205_8_1_0"/>
<gene>
    <name evidence="2" type="ordered locus">Haur_1683</name>
</gene>
<dbReference type="PRINTS" id="PR00069">
    <property type="entry name" value="ALDKETRDTASE"/>
</dbReference>
<dbReference type="InterPro" id="IPR023210">
    <property type="entry name" value="NADP_OxRdtase_dom"/>
</dbReference>
<dbReference type="InterPro" id="IPR036812">
    <property type="entry name" value="NAD(P)_OxRdtase_dom_sf"/>
</dbReference>
<evidence type="ECO:0000259" key="1">
    <source>
        <dbReference type="Pfam" id="PF00248"/>
    </source>
</evidence>
<dbReference type="Gene3D" id="3.20.20.100">
    <property type="entry name" value="NADP-dependent oxidoreductase domain"/>
    <property type="match status" value="1"/>
</dbReference>
<dbReference type="GO" id="GO:0005829">
    <property type="term" value="C:cytosol"/>
    <property type="evidence" value="ECO:0007669"/>
    <property type="project" value="TreeGrafter"/>
</dbReference>
<organism evidence="2 3">
    <name type="scientific">Herpetosiphon aurantiacus (strain ATCC 23779 / DSM 785 / 114-95)</name>
    <dbReference type="NCBI Taxonomy" id="316274"/>
    <lineage>
        <taxon>Bacteria</taxon>
        <taxon>Bacillati</taxon>
        <taxon>Chloroflexota</taxon>
        <taxon>Chloroflexia</taxon>
        <taxon>Herpetosiphonales</taxon>
        <taxon>Herpetosiphonaceae</taxon>
        <taxon>Herpetosiphon</taxon>
    </lineage>
</organism>
<dbReference type="PANTHER" id="PTHR43364:SF1">
    <property type="entry name" value="OXIDOREDUCTASE YDHF"/>
    <property type="match status" value="1"/>
</dbReference>
<dbReference type="GO" id="GO:0016491">
    <property type="term" value="F:oxidoreductase activity"/>
    <property type="evidence" value="ECO:0007669"/>
    <property type="project" value="InterPro"/>
</dbReference>
<dbReference type="SUPFAM" id="SSF51430">
    <property type="entry name" value="NAD(P)-linked oxidoreductase"/>
    <property type="match status" value="1"/>
</dbReference>
<dbReference type="STRING" id="316274.Haur_1683"/>
<dbReference type="CDD" id="cd19092">
    <property type="entry name" value="AKR_BsYcsN_EcYdhF-like"/>
    <property type="match status" value="1"/>
</dbReference>
<evidence type="ECO:0000313" key="3">
    <source>
        <dbReference type="Proteomes" id="UP000000787"/>
    </source>
</evidence>
<keyword evidence="3" id="KW-1185">Reference proteome</keyword>
<dbReference type="Proteomes" id="UP000000787">
    <property type="component" value="Chromosome"/>
</dbReference>
<accession>A9B6L7</accession>
<protein>
    <submittedName>
        <fullName evidence="2">Aldo/keto reductase</fullName>
    </submittedName>
</protein>
<sequence>MLKTPLYTISRTDLQMAPIGYGCMTIGGNWSTEPWTSSEYEIGRKALAAALEQSITLFDHADIYTRGKSERLFGELLAEQPSLRQQIVLQSKCGIRFADEPPGSPQRYDFSYEHIITSVEGSLKRLNTDHLDLLLLHRPDMLVEPEEIAQAFDQLQQSGKVRYFGVSNHSPAQIDLIQAALDQPLVVNQVQLSLLHHQLISEGIDTNRSNLPFNAAFGLLDYCRLHKIQIQAWGPLSAGQLVNFNDDAPANVKATAALVNQLAEQYDVSSEAIQLAWLLRHPAQILPIIGTTNPGRIAATKQALQIELSREEWYHLLAAARTANVP</sequence>
<dbReference type="PANTHER" id="PTHR43364">
    <property type="entry name" value="NADH-SPECIFIC METHYLGLYOXAL REDUCTASE-RELATED"/>
    <property type="match status" value="1"/>
</dbReference>
<dbReference type="FunCoup" id="A9B6L7">
    <property type="interactions" value="4"/>
</dbReference>
<dbReference type="InParanoid" id="A9B6L7"/>
<reference evidence="2 3" key="1">
    <citation type="journal article" date="2011" name="Stand. Genomic Sci.">
        <title>Complete genome sequence of the filamentous gliding predatory bacterium Herpetosiphon aurantiacus type strain (114-95(T)).</title>
        <authorList>
            <person name="Kiss H."/>
            <person name="Nett M."/>
            <person name="Domin N."/>
            <person name="Martin K."/>
            <person name="Maresca J.A."/>
            <person name="Copeland A."/>
            <person name="Lapidus A."/>
            <person name="Lucas S."/>
            <person name="Berry K.W."/>
            <person name="Glavina Del Rio T."/>
            <person name="Dalin E."/>
            <person name="Tice H."/>
            <person name="Pitluck S."/>
            <person name="Richardson P."/>
            <person name="Bruce D."/>
            <person name="Goodwin L."/>
            <person name="Han C."/>
            <person name="Detter J.C."/>
            <person name="Schmutz J."/>
            <person name="Brettin T."/>
            <person name="Land M."/>
            <person name="Hauser L."/>
            <person name="Kyrpides N.C."/>
            <person name="Ivanova N."/>
            <person name="Goker M."/>
            <person name="Woyke T."/>
            <person name="Klenk H.P."/>
            <person name="Bryant D.A."/>
        </authorList>
    </citation>
    <scope>NUCLEOTIDE SEQUENCE [LARGE SCALE GENOMIC DNA]</scope>
    <source>
        <strain evidence="3">ATCC 23779 / DSM 785 / 114-95</strain>
    </source>
</reference>
<proteinExistence type="predicted"/>
<dbReference type="Pfam" id="PF00248">
    <property type="entry name" value="Aldo_ket_red"/>
    <property type="match status" value="1"/>
</dbReference>
<name>A9B6L7_HERA2</name>